<reference evidence="2" key="1">
    <citation type="submission" date="2011-12" db="EMBL/GenBank/DDBJ databases">
        <title>Complete genome sequence of Streptomyces cattleya strain DSM 46488.</title>
        <authorList>
            <person name="Ou H.-Y."/>
            <person name="Li P."/>
            <person name="Zhao C."/>
            <person name="O'Hagan D."/>
            <person name="Deng Z."/>
        </authorList>
    </citation>
    <scope>NUCLEOTIDE SEQUENCE [LARGE SCALE GENOMIC DNA]</scope>
    <source>
        <strain evidence="2">ATCC 35852 / DSM 46488 / JCM 4925 / NBRC 14057 / NRRL 8057</strain>
    </source>
</reference>
<protein>
    <submittedName>
        <fullName evidence="1">Uncharacterized protein</fullName>
    </submittedName>
</protein>
<sequence>MLPSRDYRQAKVKPDHAAQFDRFLEAATEVVVMRYPNANREAYEAADKALLARADRLVAVWDGLSASGRGGTADVVAQAREAGLPVDVIWADGAARARGLTA</sequence>
<evidence type="ECO:0000313" key="1">
    <source>
        <dbReference type="EMBL" id="AEW95613.1"/>
    </source>
</evidence>
<dbReference type="PANTHER" id="PTHR38440:SF1">
    <property type="entry name" value="UPF0398 PROTEIN SPR0331"/>
    <property type="match status" value="1"/>
</dbReference>
<keyword evidence="2" id="KW-1185">Reference proteome</keyword>
<organism evidence="1 2">
    <name type="scientific">Streptantibioticus cattleyicolor (strain ATCC 35852 / DSM 46488 / JCM 4925 / NBRC 14057 / NRRL 8057)</name>
    <name type="common">Streptomyces cattleya</name>
    <dbReference type="NCBI Taxonomy" id="1003195"/>
    <lineage>
        <taxon>Bacteria</taxon>
        <taxon>Bacillati</taxon>
        <taxon>Actinomycetota</taxon>
        <taxon>Actinomycetes</taxon>
        <taxon>Kitasatosporales</taxon>
        <taxon>Streptomycetaceae</taxon>
        <taxon>Streptantibioticus</taxon>
    </lineage>
</organism>
<proteinExistence type="predicted"/>
<dbReference type="Gene3D" id="3.40.50.450">
    <property type="match status" value="1"/>
</dbReference>
<name>G8X2M3_STREN</name>
<dbReference type="STRING" id="1003195.SCATT_32420"/>
<dbReference type="PATRIC" id="fig|1003195.29.peg.3234"/>
<dbReference type="Proteomes" id="UP000007842">
    <property type="component" value="Chromosome"/>
</dbReference>
<gene>
    <name evidence="1" type="ordered locus">SCATT_32420</name>
</gene>
<dbReference type="KEGG" id="scy:SCATT_32420"/>
<dbReference type="eggNOG" id="COG0758">
    <property type="taxonomic scope" value="Bacteria"/>
</dbReference>
<dbReference type="SUPFAM" id="SSF102405">
    <property type="entry name" value="MCP/YpsA-like"/>
    <property type="match status" value="1"/>
</dbReference>
<dbReference type="EMBL" id="CP003219">
    <property type="protein sequence ID" value="AEW95613.1"/>
    <property type="molecule type" value="Genomic_DNA"/>
</dbReference>
<dbReference type="HOGENOM" id="CLU_2275796_0_0_11"/>
<dbReference type="InterPro" id="IPR010697">
    <property type="entry name" value="YspA"/>
</dbReference>
<dbReference type="PANTHER" id="PTHR38440">
    <property type="entry name" value="UPF0398 PROTEIN YPSA"/>
    <property type="match status" value="1"/>
</dbReference>
<evidence type="ECO:0000313" key="2">
    <source>
        <dbReference type="Proteomes" id="UP000007842"/>
    </source>
</evidence>
<dbReference type="AlphaFoldDB" id="G8X2M3"/>
<accession>G8X2M3</accession>